<dbReference type="GO" id="GO:0016787">
    <property type="term" value="F:hydrolase activity"/>
    <property type="evidence" value="ECO:0007669"/>
    <property type="project" value="UniProtKB-KW"/>
</dbReference>
<dbReference type="Pfam" id="PF07722">
    <property type="entry name" value="Peptidase_C26"/>
    <property type="match status" value="1"/>
</dbReference>
<dbReference type="Gene3D" id="3.40.50.880">
    <property type="match status" value="1"/>
</dbReference>
<name>A0ABW4BC67_9LACO</name>
<dbReference type="PANTHER" id="PTHR43235:SF1">
    <property type="entry name" value="GLUTAMINE AMIDOTRANSFERASE PB2B2.05-RELATED"/>
    <property type="match status" value="1"/>
</dbReference>
<gene>
    <name evidence="1" type="ORF">ACFQ41_01170</name>
</gene>
<keyword evidence="1" id="KW-0378">Hydrolase</keyword>
<evidence type="ECO:0000313" key="1">
    <source>
        <dbReference type="EMBL" id="MFD1397914.1"/>
    </source>
</evidence>
<dbReference type="InterPro" id="IPR044668">
    <property type="entry name" value="PuuD-like"/>
</dbReference>
<accession>A0ABW4BC67</accession>
<dbReference type="RefSeq" id="WP_204119034.1">
    <property type="nucleotide sequence ID" value="NZ_BOLV01000010.1"/>
</dbReference>
<organism evidence="1 2">
    <name type="scientific">Lacticaseibacillus suilingensis</name>
    <dbReference type="NCBI Taxonomy" id="2799577"/>
    <lineage>
        <taxon>Bacteria</taxon>
        <taxon>Bacillati</taxon>
        <taxon>Bacillota</taxon>
        <taxon>Bacilli</taxon>
        <taxon>Lactobacillales</taxon>
        <taxon>Lactobacillaceae</taxon>
        <taxon>Lacticaseibacillus</taxon>
    </lineage>
</organism>
<dbReference type="SUPFAM" id="SSF52317">
    <property type="entry name" value="Class I glutamine amidotransferase-like"/>
    <property type="match status" value="1"/>
</dbReference>
<keyword evidence="2" id="KW-1185">Reference proteome</keyword>
<dbReference type="InterPro" id="IPR011697">
    <property type="entry name" value="Peptidase_C26"/>
</dbReference>
<reference evidence="2" key="1">
    <citation type="journal article" date="2019" name="Int. J. Syst. Evol. Microbiol.">
        <title>The Global Catalogue of Microorganisms (GCM) 10K type strain sequencing project: providing services to taxonomists for standard genome sequencing and annotation.</title>
        <authorList>
            <consortium name="The Broad Institute Genomics Platform"/>
            <consortium name="The Broad Institute Genome Sequencing Center for Infectious Disease"/>
            <person name="Wu L."/>
            <person name="Ma J."/>
        </authorList>
    </citation>
    <scope>NUCLEOTIDE SEQUENCE [LARGE SCALE GENOMIC DNA]</scope>
    <source>
        <strain evidence="2">CCM 9110</strain>
    </source>
</reference>
<dbReference type="EMBL" id="JBHTOA010000011">
    <property type="protein sequence ID" value="MFD1397914.1"/>
    <property type="molecule type" value="Genomic_DNA"/>
</dbReference>
<comment type="caution">
    <text evidence="1">The sequence shown here is derived from an EMBL/GenBank/DDBJ whole genome shotgun (WGS) entry which is preliminary data.</text>
</comment>
<protein>
    <submittedName>
        <fullName evidence="1">Gamma-glutamyl-gamma-aminobutyrate hydrolase family protein</fullName>
    </submittedName>
</protein>
<dbReference type="Proteomes" id="UP001597199">
    <property type="component" value="Unassembled WGS sequence"/>
</dbReference>
<dbReference type="PANTHER" id="PTHR43235">
    <property type="entry name" value="GLUTAMINE AMIDOTRANSFERASE PB2B2.05-RELATED"/>
    <property type="match status" value="1"/>
</dbReference>
<evidence type="ECO:0000313" key="2">
    <source>
        <dbReference type="Proteomes" id="UP001597199"/>
    </source>
</evidence>
<proteinExistence type="predicted"/>
<sequence>MRPIIAIVADVIEDPSVNTKPNTVDISPTMFKDTILAAGGLPIVVPYPSQLSLIPEMIQAYLPLFDGLILPGGPDVDPTLYGEEPSQEIGPANPPRDQFELALIRATYAANKPMFGLCRGSHILNVAFGGTLYQDLATQKKAAIRHLQRTSGEYPTHHVNIVPQSRLHPLLGDRAYVNSRHHQATRRIGNGLRLAAQASDGTIEAFESSENDLVLGLQWHPENLWQADPPQLRIYADFIDRVNAHRQANLTTSMGATVL</sequence>
<dbReference type="InterPro" id="IPR029062">
    <property type="entry name" value="Class_I_gatase-like"/>
</dbReference>
<dbReference type="CDD" id="cd01745">
    <property type="entry name" value="GATase1_2"/>
    <property type="match status" value="1"/>
</dbReference>
<dbReference type="PROSITE" id="PS51273">
    <property type="entry name" value="GATASE_TYPE_1"/>
    <property type="match status" value="1"/>
</dbReference>